<evidence type="ECO:0000313" key="4">
    <source>
        <dbReference type="Proteomes" id="UP000515703"/>
    </source>
</evidence>
<proteinExistence type="predicted"/>
<keyword evidence="1" id="KW-0812">Transmembrane</keyword>
<keyword evidence="1" id="KW-0472">Membrane</keyword>
<feature type="transmembrane region" description="Helical" evidence="1">
    <location>
        <begin position="7"/>
        <end position="24"/>
    </location>
</feature>
<keyword evidence="4" id="KW-1185">Reference proteome</keyword>
<keyword evidence="1" id="KW-1133">Transmembrane helix</keyword>
<feature type="transmembrane region" description="Helical" evidence="1">
    <location>
        <begin position="127"/>
        <end position="147"/>
    </location>
</feature>
<evidence type="ECO:0000259" key="2">
    <source>
        <dbReference type="Pfam" id="PF04892"/>
    </source>
</evidence>
<dbReference type="RefSeq" id="WP_185257820.1">
    <property type="nucleotide sequence ID" value="NZ_AP023368.1"/>
</dbReference>
<accession>A0A7I8DI60</accession>
<dbReference type="KEGG" id="acht:bsdcttw_04280"/>
<feature type="transmembrane region" description="Helical" evidence="1">
    <location>
        <begin position="75"/>
        <end position="93"/>
    </location>
</feature>
<dbReference type="AlphaFoldDB" id="A0A7I8DI60"/>
<dbReference type="InterPro" id="IPR006976">
    <property type="entry name" value="VanZ-like"/>
</dbReference>
<feature type="transmembrane region" description="Helical" evidence="1">
    <location>
        <begin position="100"/>
        <end position="121"/>
    </location>
</feature>
<dbReference type="NCBIfam" id="NF037970">
    <property type="entry name" value="vanZ_1"/>
    <property type="match status" value="1"/>
</dbReference>
<dbReference type="Proteomes" id="UP000515703">
    <property type="component" value="Chromosome"/>
</dbReference>
<dbReference type="PIRSF" id="PIRSF019083">
    <property type="entry name" value="UCP019083_VanZ"/>
    <property type="match status" value="1"/>
</dbReference>
<protein>
    <recommendedName>
        <fullName evidence="2">VanZ-like domain-containing protein</fullName>
    </recommendedName>
</protein>
<name>A0A7I8DI60_9FIRM</name>
<reference evidence="3 4" key="2">
    <citation type="submission" date="2020-08" db="EMBL/GenBank/DDBJ databases">
        <authorList>
            <person name="Ueki A."/>
            <person name="Tonouchi A."/>
        </authorList>
    </citation>
    <scope>NUCLEOTIDE SEQUENCE [LARGE SCALE GENOMIC DNA]</scope>
    <source>
        <strain evidence="3 4">CTTW</strain>
    </source>
</reference>
<evidence type="ECO:0000313" key="3">
    <source>
        <dbReference type="EMBL" id="BCJ97387.1"/>
    </source>
</evidence>
<gene>
    <name evidence="3" type="ORF">bsdcttw_04280</name>
</gene>
<evidence type="ECO:0000256" key="1">
    <source>
        <dbReference type="SAM" id="Phobius"/>
    </source>
</evidence>
<reference evidence="3 4" key="1">
    <citation type="submission" date="2020-08" db="EMBL/GenBank/DDBJ databases">
        <title>Draft genome sequencing of an Anaerocolumna strain isolated from anoxic soil subjected to BSD treatment.</title>
        <authorList>
            <person name="Uek A."/>
            <person name="Tonouchi A."/>
        </authorList>
    </citation>
    <scope>NUCLEOTIDE SEQUENCE [LARGE SCALE GENOMIC DNA]</scope>
    <source>
        <strain evidence="3 4">CTTW</strain>
    </source>
</reference>
<dbReference type="EMBL" id="AP023368">
    <property type="protein sequence ID" value="BCJ97387.1"/>
    <property type="molecule type" value="Genomic_DNA"/>
</dbReference>
<organism evidence="3 4">
    <name type="scientific">Anaerocolumna chitinilytica</name>
    <dbReference type="NCBI Taxonomy" id="1727145"/>
    <lineage>
        <taxon>Bacteria</taxon>
        <taxon>Bacillati</taxon>
        <taxon>Bacillota</taxon>
        <taxon>Clostridia</taxon>
        <taxon>Lachnospirales</taxon>
        <taxon>Lachnospiraceae</taxon>
        <taxon>Anaerocolumna</taxon>
    </lineage>
</organism>
<dbReference type="InterPro" id="IPR016747">
    <property type="entry name" value="Phosphotransbutyrylase"/>
</dbReference>
<feature type="domain" description="VanZ-like" evidence="2">
    <location>
        <begin position="9"/>
        <end position="147"/>
    </location>
</feature>
<sequence length="163" mass="18252">MTRKRWLAWVPAILIMIIIFLFSSENSNESSNLSGSLTKSMVEAVINAADLTVTSAEQEHIIESIHTPVRKVGHLSEYAMLGITVAFALIYCHRLRGRRLYLLSIGLCVLYASSDEFHQFFTPGRSPMITDVGIDTFGAIIGILLCAQISRHINRKKNVKNYP</sequence>
<dbReference type="Pfam" id="PF04892">
    <property type="entry name" value="VanZ"/>
    <property type="match status" value="1"/>
</dbReference>